<dbReference type="Proteomes" id="UP000269883">
    <property type="component" value="Chromosome"/>
</dbReference>
<dbReference type="GO" id="GO:0050568">
    <property type="term" value="F:protein-glutamine glutaminase activity"/>
    <property type="evidence" value="ECO:0007669"/>
    <property type="project" value="InterPro"/>
</dbReference>
<dbReference type="GO" id="GO:0006935">
    <property type="term" value="P:chemotaxis"/>
    <property type="evidence" value="ECO:0007669"/>
    <property type="project" value="UniProtKB-KW"/>
</dbReference>
<dbReference type="InterPro" id="IPR011324">
    <property type="entry name" value="Cytotoxic_necrot_fac-like_cat"/>
</dbReference>
<dbReference type="PANTHER" id="PTHR35147:SF1">
    <property type="entry name" value="CHEMORECEPTOR GLUTAMINE DEAMIDASE CHED-RELATED"/>
    <property type="match status" value="1"/>
</dbReference>
<name>A0A2Z6B0N4_9BACT</name>
<dbReference type="Pfam" id="PF03975">
    <property type="entry name" value="CheD"/>
    <property type="match status" value="1"/>
</dbReference>
<gene>
    <name evidence="3" type="primary">cheD</name>
    <name evidence="3" type="ORF">DFE_2297</name>
</gene>
<dbReference type="SUPFAM" id="SSF64438">
    <property type="entry name" value="CNF1/YfiH-like putative cysteine hydrolases"/>
    <property type="match status" value="1"/>
</dbReference>
<protein>
    <submittedName>
        <fullName evidence="3">Probable chemoreceptor glutamine deamidase CheD</fullName>
    </submittedName>
</protein>
<organism evidence="3 4">
    <name type="scientific">Desulfovibrio ferrophilus</name>
    <dbReference type="NCBI Taxonomy" id="241368"/>
    <lineage>
        <taxon>Bacteria</taxon>
        <taxon>Pseudomonadati</taxon>
        <taxon>Thermodesulfobacteriota</taxon>
        <taxon>Desulfovibrionia</taxon>
        <taxon>Desulfovibrionales</taxon>
        <taxon>Desulfovibrionaceae</taxon>
        <taxon>Desulfovibrio</taxon>
    </lineage>
</organism>
<accession>A0A2Z6B0N4</accession>
<evidence type="ECO:0000256" key="1">
    <source>
        <dbReference type="ARBA" id="ARBA00022500"/>
    </source>
</evidence>
<evidence type="ECO:0000256" key="2">
    <source>
        <dbReference type="ARBA" id="ARBA00022801"/>
    </source>
</evidence>
<reference evidence="3 4" key="1">
    <citation type="journal article" date="2018" name="Sci. Adv.">
        <title>Multi-heme cytochromes provide a pathway for survival in energy-limited environments.</title>
        <authorList>
            <person name="Deng X."/>
            <person name="Dohmae N."/>
            <person name="Nealson K.H."/>
            <person name="Hashimoto K."/>
            <person name="Okamoto A."/>
        </authorList>
    </citation>
    <scope>NUCLEOTIDE SEQUENCE [LARGE SCALE GENOMIC DNA]</scope>
    <source>
        <strain evidence="3 4">IS5</strain>
    </source>
</reference>
<dbReference type="InterPro" id="IPR038592">
    <property type="entry name" value="CheD-like_sf"/>
</dbReference>
<dbReference type="CDD" id="cd16352">
    <property type="entry name" value="CheD"/>
    <property type="match status" value="1"/>
</dbReference>
<keyword evidence="2" id="KW-0378">Hydrolase</keyword>
<evidence type="ECO:0000313" key="4">
    <source>
        <dbReference type="Proteomes" id="UP000269883"/>
    </source>
</evidence>
<keyword evidence="1" id="KW-0145">Chemotaxis</keyword>
<evidence type="ECO:0000313" key="3">
    <source>
        <dbReference type="EMBL" id="BBD09023.1"/>
    </source>
</evidence>
<dbReference type="KEGG" id="dfl:DFE_2297"/>
<keyword evidence="3" id="KW-0675">Receptor</keyword>
<dbReference type="AlphaFoldDB" id="A0A2Z6B0N4"/>
<dbReference type="InterPro" id="IPR005659">
    <property type="entry name" value="Chemorcpt_Glu_NH3ase_CheD"/>
</dbReference>
<proteinExistence type="predicted"/>
<dbReference type="EMBL" id="AP017378">
    <property type="protein sequence ID" value="BBD09023.1"/>
    <property type="molecule type" value="Genomic_DNA"/>
</dbReference>
<dbReference type="Gene3D" id="3.30.1330.200">
    <property type="match status" value="1"/>
</dbReference>
<keyword evidence="4" id="KW-1185">Reference proteome</keyword>
<sequence>MDVAVDEIMVRFGKLGIKAHDLDVKLFGGGFTIDPERKDAVRDIVDVGRKNVSAARDSLAKHGLKVMAEDVLGRRGRKVFFLTATGEVWVRPVSAEAGDLDSSLF</sequence>
<dbReference type="PANTHER" id="PTHR35147">
    <property type="entry name" value="CHEMORECEPTOR GLUTAMINE DEAMIDASE CHED-RELATED"/>
    <property type="match status" value="1"/>
</dbReference>